<keyword evidence="3" id="KW-0515">Mutator protein</keyword>
<evidence type="ECO:0000256" key="17">
    <source>
        <dbReference type="RuleBase" id="RU003476"/>
    </source>
</evidence>
<evidence type="ECO:0000259" key="18">
    <source>
        <dbReference type="PROSITE" id="PS51462"/>
    </source>
</evidence>
<evidence type="ECO:0000256" key="6">
    <source>
        <dbReference type="ARBA" id="ARBA00022763"/>
    </source>
</evidence>
<dbReference type="InterPro" id="IPR000086">
    <property type="entry name" value="NUDIX_hydrolase_dom"/>
</dbReference>
<dbReference type="GO" id="GO:0008413">
    <property type="term" value="F:8-oxo-7,8-dihydroguanosine triphosphate pyrophosphatase activity"/>
    <property type="evidence" value="ECO:0007669"/>
    <property type="project" value="TreeGrafter"/>
</dbReference>
<keyword evidence="20" id="KW-1185">Reference proteome</keyword>
<evidence type="ECO:0000256" key="15">
    <source>
        <dbReference type="ARBA" id="ARBA00041979"/>
    </source>
</evidence>
<comment type="cofactor">
    <cofactor evidence="1">
        <name>Mg(2+)</name>
        <dbReference type="ChEBI" id="CHEBI:18420"/>
    </cofactor>
</comment>
<dbReference type="Gene3D" id="3.90.79.10">
    <property type="entry name" value="Nucleoside Triphosphate Pyrophosphohydrolase"/>
    <property type="match status" value="1"/>
</dbReference>
<dbReference type="InterPro" id="IPR020476">
    <property type="entry name" value="Nudix_hydrolase"/>
</dbReference>
<evidence type="ECO:0000256" key="4">
    <source>
        <dbReference type="ARBA" id="ARBA00022705"/>
    </source>
</evidence>
<evidence type="ECO:0000256" key="1">
    <source>
        <dbReference type="ARBA" id="ARBA00001946"/>
    </source>
</evidence>
<dbReference type="EMBL" id="CP016591">
    <property type="protein sequence ID" value="ANY20417.1"/>
    <property type="molecule type" value="Genomic_DNA"/>
</dbReference>
<keyword evidence="5" id="KW-0479">Metal-binding</keyword>
<dbReference type="EC" id="3.6.1.55" evidence="12"/>
<dbReference type="AlphaFoldDB" id="A0A1B2AE52"/>
<evidence type="ECO:0000256" key="10">
    <source>
        <dbReference type="ARBA" id="ARBA00035861"/>
    </source>
</evidence>
<dbReference type="PROSITE" id="PS00893">
    <property type="entry name" value="NUDIX_BOX"/>
    <property type="match status" value="1"/>
</dbReference>
<comment type="catalytic activity">
    <reaction evidence="11">
        <text>8-oxo-GTP + H2O = 8-oxo-GMP + diphosphate + H(+)</text>
        <dbReference type="Rhea" id="RHEA:67616"/>
        <dbReference type="ChEBI" id="CHEBI:15377"/>
        <dbReference type="ChEBI" id="CHEBI:15378"/>
        <dbReference type="ChEBI" id="CHEBI:33019"/>
        <dbReference type="ChEBI" id="CHEBI:143553"/>
        <dbReference type="ChEBI" id="CHEBI:145694"/>
    </reaction>
</comment>
<sequence length="139" mass="14986">MERNPTWIPVVAAAIADTEGRFLLQQRPIDKHHGGLWEFPGGKVEAGENPRFALVRELNEELTILVKETALVPIAFAESPPDNPSPGIVMQLYKVVEFQGIPVAEAGAGLGWFALAEAAGLPMPPLDVALVDLLAERAQ</sequence>
<keyword evidence="8" id="KW-0460">Magnesium</keyword>
<evidence type="ECO:0000256" key="5">
    <source>
        <dbReference type="ARBA" id="ARBA00022723"/>
    </source>
</evidence>
<evidence type="ECO:0000256" key="14">
    <source>
        <dbReference type="ARBA" id="ARBA00041592"/>
    </source>
</evidence>
<evidence type="ECO:0000256" key="11">
    <source>
        <dbReference type="ARBA" id="ARBA00036904"/>
    </source>
</evidence>
<dbReference type="InterPro" id="IPR020084">
    <property type="entry name" value="NUDIX_hydrolase_CS"/>
</dbReference>
<feature type="domain" description="Nudix hydrolase" evidence="18">
    <location>
        <begin position="6"/>
        <end position="136"/>
    </location>
</feature>
<evidence type="ECO:0000256" key="13">
    <source>
        <dbReference type="ARBA" id="ARBA00040794"/>
    </source>
</evidence>
<protein>
    <recommendedName>
        <fullName evidence="13">8-oxo-dGTP diphosphatase</fullName>
        <ecNumber evidence="12">3.6.1.55</ecNumber>
    </recommendedName>
    <alternativeName>
        <fullName evidence="16">7,8-dihydro-8-oxoguanine-triphosphatase</fullName>
    </alternativeName>
    <alternativeName>
        <fullName evidence="15">Mutator protein MutT</fullName>
    </alternativeName>
    <alternativeName>
        <fullName evidence="14">dGTP pyrophosphohydrolase</fullName>
    </alternativeName>
</protein>
<evidence type="ECO:0000256" key="2">
    <source>
        <dbReference type="ARBA" id="ARBA00005582"/>
    </source>
</evidence>
<evidence type="ECO:0000313" key="20">
    <source>
        <dbReference type="Proteomes" id="UP000092932"/>
    </source>
</evidence>
<reference evidence="19 20" key="1">
    <citation type="submission" date="2016-07" db="EMBL/GenBank/DDBJ databases">
        <title>Complete genome sequence of Altererythrobacter dongtanensis KCTC 22672, a type strain with esterase isolated from tidal flat.</title>
        <authorList>
            <person name="Cheng H."/>
            <person name="Wu Y.-H."/>
            <person name="Zhou P."/>
            <person name="Huo Y.-Y."/>
            <person name="Wang C.-S."/>
            <person name="Xu X.-W."/>
        </authorList>
    </citation>
    <scope>NUCLEOTIDE SEQUENCE [LARGE SCALE GENOMIC DNA]</scope>
    <source>
        <strain evidence="19 20">KCTC 22672</strain>
    </source>
</reference>
<dbReference type="GO" id="GO:0006281">
    <property type="term" value="P:DNA repair"/>
    <property type="evidence" value="ECO:0007669"/>
    <property type="project" value="UniProtKB-KW"/>
</dbReference>
<dbReference type="GO" id="GO:0006260">
    <property type="term" value="P:DNA replication"/>
    <property type="evidence" value="ECO:0007669"/>
    <property type="project" value="UniProtKB-KW"/>
</dbReference>
<dbReference type="GO" id="GO:0046872">
    <property type="term" value="F:metal ion binding"/>
    <property type="evidence" value="ECO:0007669"/>
    <property type="project" value="UniProtKB-KW"/>
</dbReference>
<evidence type="ECO:0000256" key="8">
    <source>
        <dbReference type="ARBA" id="ARBA00022842"/>
    </source>
</evidence>
<dbReference type="InterPro" id="IPR047127">
    <property type="entry name" value="MutT-like"/>
</dbReference>
<comment type="similarity">
    <text evidence="2 17">Belongs to the Nudix hydrolase family.</text>
</comment>
<dbReference type="SUPFAM" id="SSF55811">
    <property type="entry name" value="Nudix"/>
    <property type="match status" value="1"/>
</dbReference>
<dbReference type="CDD" id="cd03425">
    <property type="entry name" value="NUDIX_MutT_NudA_like"/>
    <property type="match status" value="1"/>
</dbReference>
<keyword evidence="9" id="KW-0234">DNA repair</keyword>
<dbReference type="STRING" id="692370.A6F68_01907"/>
<dbReference type="Proteomes" id="UP000092932">
    <property type="component" value="Chromosome"/>
</dbReference>
<dbReference type="GO" id="GO:0035539">
    <property type="term" value="F:8-oxo-7,8-dihydrodeoxyguanosine triphosphate pyrophosphatase activity"/>
    <property type="evidence" value="ECO:0007669"/>
    <property type="project" value="UniProtKB-EC"/>
</dbReference>
<evidence type="ECO:0000256" key="16">
    <source>
        <dbReference type="ARBA" id="ARBA00042798"/>
    </source>
</evidence>
<dbReference type="OrthoDB" id="9810648at2"/>
<evidence type="ECO:0000256" key="9">
    <source>
        <dbReference type="ARBA" id="ARBA00023204"/>
    </source>
</evidence>
<dbReference type="Pfam" id="PF00293">
    <property type="entry name" value="NUDIX"/>
    <property type="match status" value="1"/>
</dbReference>
<dbReference type="GO" id="GO:0044716">
    <property type="term" value="F:8-oxo-GDP phosphatase activity"/>
    <property type="evidence" value="ECO:0007669"/>
    <property type="project" value="TreeGrafter"/>
</dbReference>
<dbReference type="PANTHER" id="PTHR47707">
    <property type="entry name" value="8-OXO-DGTP DIPHOSPHATASE"/>
    <property type="match status" value="1"/>
</dbReference>
<dbReference type="PROSITE" id="PS51462">
    <property type="entry name" value="NUDIX"/>
    <property type="match status" value="1"/>
</dbReference>
<organism evidence="19 20">
    <name type="scientific">Tsuneonella dongtanensis</name>
    <dbReference type="NCBI Taxonomy" id="692370"/>
    <lineage>
        <taxon>Bacteria</taxon>
        <taxon>Pseudomonadati</taxon>
        <taxon>Pseudomonadota</taxon>
        <taxon>Alphaproteobacteria</taxon>
        <taxon>Sphingomonadales</taxon>
        <taxon>Erythrobacteraceae</taxon>
        <taxon>Tsuneonella</taxon>
    </lineage>
</organism>
<dbReference type="InterPro" id="IPR015797">
    <property type="entry name" value="NUDIX_hydrolase-like_dom_sf"/>
</dbReference>
<proteinExistence type="inferred from homology"/>
<dbReference type="KEGG" id="ado:A6F68_01907"/>
<keyword evidence="7 17" id="KW-0378">Hydrolase</keyword>
<name>A0A1B2AE52_9SPHN</name>
<evidence type="ECO:0000256" key="3">
    <source>
        <dbReference type="ARBA" id="ARBA00022457"/>
    </source>
</evidence>
<dbReference type="PRINTS" id="PR00502">
    <property type="entry name" value="NUDIXFAMILY"/>
</dbReference>
<keyword evidence="4" id="KW-0235">DNA replication</keyword>
<keyword evidence="6" id="KW-0227">DNA damage</keyword>
<accession>A0A1B2AE52</accession>
<gene>
    <name evidence="19" type="primary">nudG</name>
    <name evidence="19" type="ORF">A6F68_01907</name>
</gene>
<comment type="catalytic activity">
    <reaction evidence="10">
        <text>8-oxo-dGTP + H2O = 8-oxo-dGMP + diphosphate + H(+)</text>
        <dbReference type="Rhea" id="RHEA:31575"/>
        <dbReference type="ChEBI" id="CHEBI:15377"/>
        <dbReference type="ChEBI" id="CHEBI:15378"/>
        <dbReference type="ChEBI" id="CHEBI:33019"/>
        <dbReference type="ChEBI" id="CHEBI:63224"/>
        <dbReference type="ChEBI" id="CHEBI:77896"/>
        <dbReference type="EC" id="3.6.1.55"/>
    </reaction>
</comment>
<dbReference type="PANTHER" id="PTHR47707:SF1">
    <property type="entry name" value="NUDIX HYDROLASE FAMILY PROTEIN"/>
    <property type="match status" value="1"/>
</dbReference>
<evidence type="ECO:0000313" key="19">
    <source>
        <dbReference type="EMBL" id="ANY20417.1"/>
    </source>
</evidence>
<evidence type="ECO:0000256" key="12">
    <source>
        <dbReference type="ARBA" id="ARBA00038905"/>
    </source>
</evidence>
<evidence type="ECO:0000256" key="7">
    <source>
        <dbReference type="ARBA" id="ARBA00022801"/>
    </source>
</evidence>
<dbReference type="GO" id="GO:0044715">
    <property type="term" value="F:8-oxo-dGDP phosphatase activity"/>
    <property type="evidence" value="ECO:0007669"/>
    <property type="project" value="TreeGrafter"/>
</dbReference>